<reference evidence="5 6" key="1">
    <citation type="submission" date="2016-07" db="EMBL/GenBank/DDBJ databases">
        <title>Pervasive Adenine N6-methylation of Active Genes in Fungi.</title>
        <authorList>
            <consortium name="DOE Joint Genome Institute"/>
            <person name="Mondo S.J."/>
            <person name="Dannebaum R.O."/>
            <person name="Kuo R.C."/>
            <person name="Labutti K."/>
            <person name="Haridas S."/>
            <person name="Kuo A."/>
            <person name="Salamov A."/>
            <person name="Ahrendt S.R."/>
            <person name="Lipzen A."/>
            <person name="Sullivan W."/>
            <person name="Andreopoulos W.B."/>
            <person name="Clum A."/>
            <person name="Lindquist E."/>
            <person name="Daum C."/>
            <person name="Ramamoorthy G.K."/>
            <person name="Gryganskyi A."/>
            <person name="Culley D."/>
            <person name="Magnuson J.K."/>
            <person name="James T.Y."/>
            <person name="O'Malley M.A."/>
            <person name="Stajich J.E."/>
            <person name="Spatafora J.W."/>
            <person name="Visel A."/>
            <person name="Grigoriev I.V."/>
        </authorList>
    </citation>
    <scope>NUCLEOTIDE SEQUENCE [LARGE SCALE GENOMIC DNA]</scope>
    <source>
        <strain evidence="5 6">CBS 115471</strain>
    </source>
</reference>
<dbReference type="InterPro" id="IPR036188">
    <property type="entry name" value="FAD/NAD-bd_sf"/>
</dbReference>
<keyword evidence="6" id="KW-1185">Reference proteome</keyword>
<evidence type="ECO:0000313" key="6">
    <source>
        <dbReference type="Proteomes" id="UP000193144"/>
    </source>
</evidence>
<dbReference type="GO" id="GO:0071949">
    <property type="term" value="F:FAD binding"/>
    <property type="evidence" value="ECO:0007669"/>
    <property type="project" value="InterPro"/>
</dbReference>
<dbReference type="EMBL" id="MCFA01000071">
    <property type="protein sequence ID" value="ORY10578.1"/>
    <property type="molecule type" value="Genomic_DNA"/>
</dbReference>
<dbReference type="Gene3D" id="3.50.50.60">
    <property type="entry name" value="FAD/NAD(P)-binding domain"/>
    <property type="match status" value="1"/>
</dbReference>
<keyword evidence="3" id="KW-0560">Oxidoreductase</keyword>
<dbReference type="Proteomes" id="UP000193144">
    <property type="component" value="Unassembled WGS sequence"/>
</dbReference>
<keyword evidence="2" id="KW-0274">FAD</keyword>
<dbReference type="Gene3D" id="3.30.9.10">
    <property type="entry name" value="D-Amino Acid Oxidase, subunit A, domain 2"/>
    <property type="match status" value="1"/>
</dbReference>
<dbReference type="PRINTS" id="PR00420">
    <property type="entry name" value="RNGMNOXGNASE"/>
</dbReference>
<organism evidence="5 6">
    <name type="scientific">Clohesyomyces aquaticus</name>
    <dbReference type="NCBI Taxonomy" id="1231657"/>
    <lineage>
        <taxon>Eukaryota</taxon>
        <taxon>Fungi</taxon>
        <taxon>Dikarya</taxon>
        <taxon>Ascomycota</taxon>
        <taxon>Pezizomycotina</taxon>
        <taxon>Dothideomycetes</taxon>
        <taxon>Pleosporomycetidae</taxon>
        <taxon>Pleosporales</taxon>
        <taxon>Lindgomycetaceae</taxon>
        <taxon>Clohesyomyces</taxon>
    </lineage>
</organism>
<keyword evidence="1" id="KW-0285">Flavoprotein</keyword>
<evidence type="ECO:0000259" key="4">
    <source>
        <dbReference type="Pfam" id="PF01494"/>
    </source>
</evidence>
<dbReference type="Pfam" id="PF21274">
    <property type="entry name" value="Rng_hyd_C"/>
    <property type="match status" value="1"/>
</dbReference>
<name>A0A1Y1ZJZ2_9PLEO</name>
<dbReference type="PANTHER" id="PTHR43004:SF8">
    <property type="entry name" value="FAD-BINDING DOMAIN-CONTAINING PROTEIN-RELATED"/>
    <property type="match status" value="1"/>
</dbReference>
<feature type="domain" description="FAD-binding" evidence="4">
    <location>
        <begin position="21"/>
        <end position="385"/>
    </location>
</feature>
<dbReference type="InterPro" id="IPR002938">
    <property type="entry name" value="FAD-bd"/>
</dbReference>
<dbReference type="SUPFAM" id="SSF51905">
    <property type="entry name" value="FAD/NAD(P)-binding domain"/>
    <property type="match status" value="1"/>
</dbReference>
<dbReference type="GO" id="GO:0016709">
    <property type="term" value="F:oxidoreductase activity, acting on paired donors, with incorporation or reduction of molecular oxygen, NAD(P)H as one donor, and incorporation of one atom of oxygen"/>
    <property type="evidence" value="ECO:0007669"/>
    <property type="project" value="UniProtKB-ARBA"/>
</dbReference>
<dbReference type="AlphaFoldDB" id="A0A1Y1ZJZ2"/>
<gene>
    <name evidence="5" type="ORF">BCR34DRAFT_566682</name>
</gene>
<evidence type="ECO:0000256" key="3">
    <source>
        <dbReference type="ARBA" id="ARBA00023002"/>
    </source>
</evidence>
<dbReference type="OrthoDB" id="2690153at2759"/>
<dbReference type="PANTHER" id="PTHR43004">
    <property type="entry name" value="TRK SYSTEM POTASSIUM UPTAKE PROTEIN"/>
    <property type="match status" value="1"/>
</dbReference>
<evidence type="ECO:0000256" key="2">
    <source>
        <dbReference type="ARBA" id="ARBA00022827"/>
    </source>
</evidence>
<protein>
    <submittedName>
        <fullName evidence="5">FAD binding domain-domain-containing protein</fullName>
    </submittedName>
</protein>
<sequence length="601" mass="67083">MGNDLPSHTKGEGAAPLLIETAHLIVGAGPAGASLACFLTQHGLKGIMLGAARGSADTPRAHITNMAALECLRDIGLEEECVNAATKGDDMLHTRWCRSMAGEEFARTYSWGNDPARKGEYDAASPCNHVDLPQTLLEPILVRHATLHGFSMRFDTTFLSFTKEPGGSLVSLVRDNLTQQEYHIKSKYLYGCDGARSQVIRQLGLPLIKKPGQGLAINILAQADLSHLVEHRKGNLHLVMQPDEEHPPWGWNAIVRMVKPWHEWMFIVFPSPGVMIETFPTQEEYLKRVRQFIGDDSIPVKILDVSKWYINEIVAESYSEGNIFCLGDAVHRHPPLNGLGSNSCIQDAYNLAWKVAYTETGFASPRLLESFSPERQPVGHGVITRANQGLRDHYPIYEALGMLDEDLSVRRKKFAEMSASTPEGVARRERFMDGVKRTSHEYMGLGVEMNQRYVSKAIYLEDESERQSLPEDPVLHHEITTYPGSRLPHAWLNTRVPGKQFSTIDLAGHGKFCLLTGIGGEAWKSAAATVGKSLGFEIAAFSIGWNQDYEDVYRDWARRREIEEDGCVLARPDRFVTWRSKGMISNSSEKLETVMKEILGL</sequence>
<dbReference type="Gene3D" id="3.40.30.120">
    <property type="match status" value="1"/>
</dbReference>
<dbReference type="InterPro" id="IPR050641">
    <property type="entry name" value="RIFMO-like"/>
</dbReference>
<comment type="caution">
    <text evidence="5">The sequence shown here is derived from an EMBL/GenBank/DDBJ whole genome shotgun (WGS) entry which is preliminary data.</text>
</comment>
<dbReference type="STRING" id="1231657.A0A1Y1ZJZ2"/>
<accession>A0A1Y1ZJZ2</accession>
<dbReference type="Pfam" id="PF01494">
    <property type="entry name" value="FAD_binding_3"/>
    <property type="match status" value="1"/>
</dbReference>
<evidence type="ECO:0000256" key="1">
    <source>
        <dbReference type="ARBA" id="ARBA00022630"/>
    </source>
</evidence>
<evidence type="ECO:0000313" key="5">
    <source>
        <dbReference type="EMBL" id="ORY10578.1"/>
    </source>
</evidence>
<proteinExistence type="predicted"/>